<evidence type="ECO:0000313" key="3">
    <source>
        <dbReference type="Proteomes" id="UP000034883"/>
    </source>
</evidence>
<accession>A0A0F6SEV8</accession>
<evidence type="ECO:0000256" key="1">
    <source>
        <dbReference type="SAM" id="MobiDB-lite"/>
    </source>
</evidence>
<dbReference type="InterPro" id="IPR011043">
    <property type="entry name" value="Gal_Oxase/kelch_b-propeller"/>
</dbReference>
<dbReference type="KEGG" id="samy:DB32_003018"/>
<sequence>MRYLHSFSSIAFLLLAACGSETRSDVTDAGTNDAHVPGDAGGHTPDAGPGPRARCEPASLPDALDAARWDERFSIAGFTGHDGFAPAVHDFAIDADGDLLATGRFQYANGEHVTPLMRFADGAWTPARTTWEVPPTLSGFAAIAVDAESGALALATHDVFQERRTEIWVDTGTGLRVIAHVIGVVRTLAWANGTLWAAGPMTIDEGDVDNVAIWSGTTWSTAPGGATDGAAYELLVERVGDRDHVIVGGAFESIGGVSARRVAEWNGTSWRGYDLALGNVYALARDADGVLHAGGMLFGGEPGEPGGLLRWNGSAWEMVAGGLSNPTFTGVVSDIARVGDGLFVAGCFTHGLVAPEGAEVRARGLVRWQDGAWTALDDGTAGVGSSWFHSLSCGDEGPLSVFEMEYQRWAVHGDRVFLAGSFAGVGGVASQTIIARQADAWVAQGDAGAGLAGSIDALAVGGPECEVHGLGSITHASGAAVDASVVRWDGDAWTTLGPRLGQDVYCPAIEVMDDGAVIVGCAETMPEGPTPLGRLLRLDRGTWTPIDLGELGPVQDLARDSEGRLWIVGGAETGYVARWDGTTVQTIADDANALVYRVDVGPDASGREIVVVGGGFFEIGGIDATRIARWDGAAWSAFEPGLPSTPMAIEIAGDVVWASTAAEGGDYYALAHWNGTRWTDVATAANGVDPETFSVGSIVARDGLVIAAGSILVGGETARPRSVYVWDGERFEPLGGGVGAMQVASMALTDDALWLGGAIAVAGEDDEEISTVGVARRVWSE</sequence>
<keyword evidence="3" id="KW-1185">Reference proteome</keyword>
<feature type="region of interest" description="Disordered" evidence="1">
    <location>
        <begin position="25"/>
        <end position="56"/>
    </location>
</feature>
<proteinExistence type="predicted"/>
<dbReference type="SUPFAM" id="SSF50965">
    <property type="entry name" value="Galactose oxidase, central domain"/>
    <property type="match status" value="1"/>
</dbReference>
<name>A0A0F6SEV8_9BACT</name>
<dbReference type="PROSITE" id="PS51257">
    <property type="entry name" value="PROKAR_LIPOPROTEIN"/>
    <property type="match status" value="1"/>
</dbReference>
<organism evidence="2 3">
    <name type="scientific">Sandaracinus amylolyticus</name>
    <dbReference type="NCBI Taxonomy" id="927083"/>
    <lineage>
        <taxon>Bacteria</taxon>
        <taxon>Pseudomonadati</taxon>
        <taxon>Myxococcota</taxon>
        <taxon>Polyangia</taxon>
        <taxon>Polyangiales</taxon>
        <taxon>Sandaracinaceae</taxon>
        <taxon>Sandaracinus</taxon>
    </lineage>
</organism>
<evidence type="ECO:0000313" key="2">
    <source>
        <dbReference type="EMBL" id="AKF05869.1"/>
    </source>
</evidence>
<protein>
    <submittedName>
        <fullName evidence="2">Putative autotransporter protein</fullName>
    </submittedName>
</protein>
<dbReference type="AlphaFoldDB" id="A0A0F6SEV8"/>
<gene>
    <name evidence="2" type="ORF">DB32_003018</name>
</gene>
<dbReference type="OrthoDB" id="9802683at2"/>
<dbReference type="Proteomes" id="UP000034883">
    <property type="component" value="Chromosome"/>
</dbReference>
<dbReference type="EMBL" id="CP011125">
    <property type="protein sequence ID" value="AKF05869.1"/>
    <property type="molecule type" value="Genomic_DNA"/>
</dbReference>
<reference evidence="2 3" key="1">
    <citation type="submission" date="2015-03" db="EMBL/GenBank/DDBJ databases">
        <title>Genome assembly of Sandaracinus amylolyticus DSM 53668.</title>
        <authorList>
            <person name="Sharma G."/>
            <person name="Subramanian S."/>
        </authorList>
    </citation>
    <scope>NUCLEOTIDE SEQUENCE [LARGE SCALE GENOMIC DNA]</scope>
    <source>
        <strain evidence="2 3">DSM 53668</strain>
    </source>
</reference>
<dbReference type="RefSeq" id="WP_053233093.1">
    <property type="nucleotide sequence ID" value="NZ_CP011125.1"/>
</dbReference>